<evidence type="ECO:0000256" key="8">
    <source>
        <dbReference type="ARBA" id="ARBA00040267"/>
    </source>
</evidence>
<feature type="compositionally biased region" description="Polar residues" evidence="10">
    <location>
        <begin position="72"/>
        <end position="101"/>
    </location>
</feature>
<dbReference type="OrthoDB" id="377733at2759"/>
<dbReference type="GeneID" id="105263548"/>
<gene>
    <name evidence="15" type="primary">LOC105263548</name>
</gene>
<sequence>MLRIVGRWESGILCRWCSSQGVRWKRGADSFLNPNNSQYIEGMYNSWLKDPESVGESWDRYFKATGSPPEVKSSSAVRLSTKPSNMPSAQMSEISPPGGSTETTLDIDATIRAYQARGHLIADTDPLGLQNPDSAKLQGTFNLPPAVVVRQHLKGMTDVDLDREFPLGSLTVIGGDKKRLPLRDILMRLNKVYCGHLGLEYTFIPDFGQLDWLRHKFEIPGAWELPPDHRKTIWMNVMRAVTFEGFLAKKYLTEKRFGLEGCEAFIPALIECFETSAETGIESAVIGMAHRGRLNTLVNVCGKPLDQLFTQFNPVPLEGLGSGDVKYHLGTHSEKILDRTGKTLRIAMLANPSHLEAVDPLVVGRVRAEQVALNDLKSEKSLAVLVHGDAAFAGQGICYEVMHLTNLPDYTTGGVIHAVINNQIGFTTDPRYSRSSSHCTDVGRVVNAPIFHVHADDPDLVAYCSRVAAEYRSVYHNDVVVDIVGYRRNGHNEMDEPMLTQPLMYKRIKNHPNVLTIYTDKLVKEGIIDESFVKQEIEKFREHCESEFKKAQSISTMQMKDWHDVPWTEFFANQSPDNKIPSTGIDRSDIKRICEAFSTKPDDIDPHSQVFRVFDRRRKLADARQVDWAVGEALAFSSLLKEGHHVRLSGEDVERGTFSHRMHIVHDQNRDKTWKNMLNNVFPGQALYTVTNSPLSEYGVLGFELGYSAYDHNTLTIWEAQFGDFANNCQVRVSKKKSCLSKTPE</sequence>
<protein>
    <recommendedName>
        <fullName evidence="8">2-oxoglutarate dehydrogenase, mitochondrial</fullName>
        <ecNumber evidence="3">1.2.4.2</ecNumber>
    </recommendedName>
    <alternativeName>
        <fullName evidence="9">2-oxoglutarate dehydrogenase complex component E1</fullName>
    </alternativeName>
</protein>
<dbReference type="InterPro" id="IPR011603">
    <property type="entry name" value="2oxoglutarate_DH_E1"/>
</dbReference>
<evidence type="ECO:0000256" key="2">
    <source>
        <dbReference type="ARBA" id="ARBA00006936"/>
    </source>
</evidence>
<accession>A0A9R1SVZ4</accession>
<proteinExistence type="inferred from homology"/>
<evidence type="ECO:0000256" key="6">
    <source>
        <dbReference type="ARBA" id="ARBA00023052"/>
    </source>
</evidence>
<organism evidence="14 15">
    <name type="scientific">Fopius arisanus</name>
    <dbReference type="NCBI Taxonomy" id="64838"/>
    <lineage>
        <taxon>Eukaryota</taxon>
        <taxon>Metazoa</taxon>
        <taxon>Ecdysozoa</taxon>
        <taxon>Arthropoda</taxon>
        <taxon>Hexapoda</taxon>
        <taxon>Insecta</taxon>
        <taxon>Pterygota</taxon>
        <taxon>Neoptera</taxon>
        <taxon>Endopterygota</taxon>
        <taxon>Hymenoptera</taxon>
        <taxon>Apocrita</taxon>
        <taxon>Ichneumonoidea</taxon>
        <taxon>Braconidae</taxon>
        <taxon>Opiinae</taxon>
        <taxon>Fopius</taxon>
    </lineage>
</organism>
<feature type="domain" description="Dehydrogenase E1 component" evidence="11">
    <location>
        <begin position="237"/>
        <end position="556"/>
    </location>
</feature>
<dbReference type="InterPro" id="IPR032106">
    <property type="entry name" value="2-oxogl_dehyd_N"/>
</dbReference>
<evidence type="ECO:0000259" key="11">
    <source>
        <dbReference type="Pfam" id="PF00676"/>
    </source>
</evidence>
<evidence type="ECO:0000256" key="3">
    <source>
        <dbReference type="ARBA" id="ARBA00012280"/>
    </source>
</evidence>
<comment type="cofactor">
    <cofactor evidence="1">
        <name>thiamine diphosphate</name>
        <dbReference type="ChEBI" id="CHEBI:58937"/>
    </cofactor>
</comment>
<dbReference type="InterPro" id="IPR001017">
    <property type="entry name" value="DH_E1"/>
</dbReference>
<keyword evidence="4" id="KW-0809">Transit peptide</keyword>
<dbReference type="PANTHER" id="PTHR23152:SF4">
    <property type="entry name" value="2-OXOADIPATE DEHYDROGENASE COMPLEX COMPONENT E1"/>
    <property type="match status" value="1"/>
</dbReference>
<evidence type="ECO:0000313" key="14">
    <source>
        <dbReference type="Proteomes" id="UP000694866"/>
    </source>
</evidence>
<dbReference type="Gene3D" id="3.40.50.12470">
    <property type="match status" value="1"/>
</dbReference>
<reference evidence="15" key="1">
    <citation type="submission" date="2025-08" db="UniProtKB">
        <authorList>
            <consortium name="RefSeq"/>
        </authorList>
    </citation>
    <scope>IDENTIFICATION</scope>
    <source>
        <strain evidence="15">USDA-PBARC FA_bdor</strain>
        <tissue evidence="15">Whole organism</tissue>
    </source>
</reference>
<name>A0A9R1SVZ4_9HYME</name>
<comment type="function">
    <text evidence="7">The 2-oxoglutarate dehydrogenase complex catalyzes the overall conversion of 2-oxoglutarate to succinyl-CoA and CO(2). It contains multiple copies of three enzymatic components: 2-oxoglutarate dehydrogenase (E1), dihydrolipoamide succinyltransferase (E2) and lipoamide dehydrogenase (E3).</text>
</comment>
<evidence type="ECO:0000259" key="13">
    <source>
        <dbReference type="Pfam" id="PF16078"/>
    </source>
</evidence>
<keyword evidence="5" id="KW-0560">Oxidoreductase</keyword>
<keyword evidence="6" id="KW-0786">Thiamine pyrophosphate</keyword>
<evidence type="ECO:0000256" key="5">
    <source>
        <dbReference type="ARBA" id="ARBA00023002"/>
    </source>
</evidence>
<dbReference type="SUPFAM" id="SSF52518">
    <property type="entry name" value="Thiamin diphosphate-binding fold (THDP-binding)"/>
    <property type="match status" value="2"/>
</dbReference>
<dbReference type="Pfam" id="PF02779">
    <property type="entry name" value="Transket_pyr"/>
    <property type="match status" value="1"/>
</dbReference>
<dbReference type="PIRSF" id="PIRSF000157">
    <property type="entry name" value="Oxoglu_dh_E1"/>
    <property type="match status" value="1"/>
</dbReference>
<feature type="domain" description="Transketolase-like pyrimidine-binding" evidence="12">
    <location>
        <begin position="625"/>
        <end position="732"/>
    </location>
</feature>
<feature type="domain" description="2-oxoglutarate dehydrogenase E1 component N-terminal" evidence="13">
    <location>
        <begin position="29"/>
        <end position="65"/>
    </location>
</feature>
<dbReference type="EC" id="1.2.4.2" evidence="3"/>
<dbReference type="GO" id="GO:0004591">
    <property type="term" value="F:oxoglutarate dehydrogenase (succinyl-transferring) activity"/>
    <property type="evidence" value="ECO:0007669"/>
    <property type="project" value="UniProtKB-EC"/>
</dbReference>
<evidence type="ECO:0000256" key="7">
    <source>
        <dbReference type="ARBA" id="ARBA00037426"/>
    </source>
</evidence>
<evidence type="ECO:0000256" key="4">
    <source>
        <dbReference type="ARBA" id="ARBA00022946"/>
    </source>
</evidence>
<dbReference type="GO" id="GO:0006099">
    <property type="term" value="P:tricarboxylic acid cycle"/>
    <property type="evidence" value="ECO:0007669"/>
    <property type="project" value="TreeGrafter"/>
</dbReference>
<dbReference type="Pfam" id="PF00676">
    <property type="entry name" value="E1_dh"/>
    <property type="match status" value="1"/>
</dbReference>
<dbReference type="PANTHER" id="PTHR23152">
    <property type="entry name" value="2-OXOGLUTARATE DEHYDROGENASE"/>
    <property type="match status" value="1"/>
</dbReference>
<dbReference type="GO" id="GO:0045252">
    <property type="term" value="C:oxoglutarate dehydrogenase complex"/>
    <property type="evidence" value="ECO:0007669"/>
    <property type="project" value="TreeGrafter"/>
</dbReference>
<keyword evidence="14" id="KW-1185">Reference proteome</keyword>
<dbReference type="Proteomes" id="UP000694866">
    <property type="component" value="Unplaced"/>
</dbReference>
<dbReference type="CDD" id="cd02016">
    <property type="entry name" value="TPP_E1_OGDC_like"/>
    <property type="match status" value="1"/>
</dbReference>
<dbReference type="KEGG" id="fas:105263548"/>
<evidence type="ECO:0000256" key="10">
    <source>
        <dbReference type="SAM" id="MobiDB-lite"/>
    </source>
</evidence>
<dbReference type="RefSeq" id="XP_011298113.1">
    <property type="nucleotide sequence ID" value="XM_011299811.1"/>
</dbReference>
<dbReference type="GO" id="GO:0005739">
    <property type="term" value="C:mitochondrion"/>
    <property type="evidence" value="ECO:0007669"/>
    <property type="project" value="TreeGrafter"/>
</dbReference>
<dbReference type="GO" id="GO:0030976">
    <property type="term" value="F:thiamine pyrophosphate binding"/>
    <property type="evidence" value="ECO:0007669"/>
    <property type="project" value="InterPro"/>
</dbReference>
<dbReference type="InterPro" id="IPR029061">
    <property type="entry name" value="THDP-binding"/>
</dbReference>
<feature type="region of interest" description="Disordered" evidence="10">
    <location>
        <begin position="65"/>
        <end position="101"/>
    </location>
</feature>
<evidence type="ECO:0000256" key="9">
    <source>
        <dbReference type="ARBA" id="ARBA00042984"/>
    </source>
</evidence>
<dbReference type="InterPro" id="IPR005475">
    <property type="entry name" value="Transketolase-like_Pyr-bd"/>
</dbReference>
<comment type="similarity">
    <text evidence="2">Belongs to the alpha-ketoglutarate dehydrogenase family.</text>
</comment>
<dbReference type="Gene3D" id="3.40.50.970">
    <property type="match status" value="1"/>
</dbReference>
<dbReference type="Gene3D" id="1.10.287.1150">
    <property type="entry name" value="TPP helical domain"/>
    <property type="match status" value="1"/>
</dbReference>
<dbReference type="AlphaFoldDB" id="A0A9R1SVZ4"/>
<evidence type="ECO:0000256" key="1">
    <source>
        <dbReference type="ARBA" id="ARBA00001964"/>
    </source>
</evidence>
<dbReference type="Pfam" id="PF16078">
    <property type="entry name" value="2-oxogl_dehyd_N"/>
    <property type="match status" value="1"/>
</dbReference>
<evidence type="ECO:0000313" key="15">
    <source>
        <dbReference type="RefSeq" id="XP_011298113.1"/>
    </source>
</evidence>
<evidence type="ECO:0000259" key="12">
    <source>
        <dbReference type="Pfam" id="PF02779"/>
    </source>
</evidence>